<evidence type="ECO:0000259" key="3">
    <source>
        <dbReference type="PROSITE" id="PS51898"/>
    </source>
</evidence>
<dbReference type="CDD" id="cd01189">
    <property type="entry name" value="INT_ICEBs1_C_like"/>
    <property type="match status" value="1"/>
</dbReference>
<keyword evidence="2" id="KW-0233">DNA recombination</keyword>
<feature type="domain" description="Tyr recombinase" evidence="3">
    <location>
        <begin position="102"/>
        <end position="301"/>
    </location>
</feature>
<evidence type="ECO:0000313" key="4">
    <source>
        <dbReference type="EMBL" id="GGL09783.1"/>
    </source>
</evidence>
<dbReference type="Proteomes" id="UP000637788">
    <property type="component" value="Unassembled WGS sequence"/>
</dbReference>
<organism evidence="4 5">
    <name type="scientific">Streptomyces flaveus</name>
    <dbReference type="NCBI Taxonomy" id="66370"/>
    <lineage>
        <taxon>Bacteria</taxon>
        <taxon>Bacillati</taxon>
        <taxon>Actinomycetota</taxon>
        <taxon>Actinomycetes</taxon>
        <taxon>Kitasatosporales</taxon>
        <taxon>Streptomycetaceae</taxon>
        <taxon>Streptomyces</taxon>
        <taxon>Streptomyces aurantiacus group</taxon>
    </lineage>
</organism>
<reference evidence="4" key="2">
    <citation type="submission" date="2020-09" db="EMBL/GenBank/DDBJ databases">
        <authorList>
            <person name="Sun Q."/>
            <person name="Ohkuma M."/>
        </authorList>
    </citation>
    <scope>NUCLEOTIDE SEQUENCE</scope>
    <source>
        <strain evidence="4">JCM 3035</strain>
    </source>
</reference>
<dbReference type="SUPFAM" id="SSF56349">
    <property type="entry name" value="DNA breaking-rejoining enzymes"/>
    <property type="match status" value="1"/>
</dbReference>
<dbReference type="InterPro" id="IPR010998">
    <property type="entry name" value="Integrase_recombinase_N"/>
</dbReference>
<accession>A0A917RJA5</accession>
<dbReference type="Gene3D" id="1.10.443.10">
    <property type="entry name" value="Intergrase catalytic core"/>
    <property type="match status" value="1"/>
</dbReference>
<dbReference type="Gene3D" id="1.10.150.130">
    <property type="match status" value="1"/>
</dbReference>
<dbReference type="GO" id="GO:0015074">
    <property type="term" value="P:DNA integration"/>
    <property type="evidence" value="ECO:0007669"/>
    <property type="project" value="InterPro"/>
</dbReference>
<comment type="caution">
    <text evidence="4">The sequence shown here is derived from an EMBL/GenBank/DDBJ whole genome shotgun (WGS) entry which is preliminary data.</text>
</comment>
<dbReference type="GO" id="GO:0003677">
    <property type="term" value="F:DNA binding"/>
    <property type="evidence" value="ECO:0007669"/>
    <property type="project" value="UniProtKB-KW"/>
</dbReference>
<dbReference type="InterPro" id="IPR013762">
    <property type="entry name" value="Integrase-like_cat_sf"/>
</dbReference>
<dbReference type="Pfam" id="PF00589">
    <property type="entry name" value="Phage_integrase"/>
    <property type="match status" value="1"/>
</dbReference>
<evidence type="ECO:0000313" key="5">
    <source>
        <dbReference type="Proteomes" id="UP000637788"/>
    </source>
</evidence>
<dbReference type="PANTHER" id="PTHR30349:SF91">
    <property type="entry name" value="INTA PROTEIN"/>
    <property type="match status" value="1"/>
</dbReference>
<dbReference type="InterPro" id="IPR011010">
    <property type="entry name" value="DNA_brk_join_enz"/>
</dbReference>
<dbReference type="GO" id="GO:0006310">
    <property type="term" value="P:DNA recombination"/>
    <property type="evidence" value="ECO:0007669"/>
    <property type="project" value="UniProtKB-KW"/>
</dbReference>
<proteinExistence type="predicted"/>
<evidence type="ECO:0000256" key="1">
    <source>
        <dbReference type="ARBA" id="ARBA00023125"/>
    </source>
</evidence>
<dbReference type="EMBL" id="BMPQ01000038">
    <property type="protein sequence ID" value="GGL09783.1"/>
    <property type="molecule type" value="Genomic_DNA"/>
</dbReference>
<dbReference type="PANTHER" id="PTHR30349">
    <property type="entry name" value="PHAGE INTEGRASE-RELATED"/>
    <property type="match status" value="1"/>
</dbReference>
<reference evidence="4" key="1">
    <citation type="journal article" date="2014" name="Int. J. Syst. Evol. Microbiol.">
        <title>Complete genome sequence of Corynebacterium casei LMG S-19264T (=DSM 44701T), isolated from a smear-ripened cheese.</title>
        <authorList>
            <consortium name="US DOE Joint Genome Institute (JGI-PGF)"/>
            <person name="Walter F."/>
            <person name="Albersmeier A."/>
            <person name="Kalinowski J."/>
            <person name="Ruckert C."/>
        </authorList>
    </citation>
    <scope>NUCLEOTIDE SEQUENCE</scope>
    <source>
        <strain evidence="4">JCM 3035</strain>
    </source>
</reference>
<evidence type="ECO:0000256" key="2">
    <source>
        <dbReference type="ARBA" id="ARBA00023172"/>
    </source>
</evidence>
<dbReference type="AlphaFoldDB" id="A0A917RJA5"/>
<gene>
    <name evidence="4" type="ORF">GCM10010094_83250</name>
</gene>
<keyword evidence="5" id="KW-1185">Reference proteome</keyword>
<protein>
    <recommendedName>
        <fullName evidence="3">Tyr recombinase domain-containing protein</fullName>
    </recommendedName>
</protein>
<dbReference type="InterPro" id="IPR002104">
    <property type="entry name" value="Integrase_catalytic"/>
</dbReference>
<keyword evidence="1" id="KW-0238">DNA-binding</keyword>
<dbReference type="InterPro" id="IPR050090">
    <property type="entry name" value="Tyrosine_recombinase_XerCD"/>
</dbReference>
<name>A0A917RJA5_9ACTN</name>
<dbReference type="PROSITE" id="PS51898">
    <property type="entry name" value="TYR_RECOMBINASE"/>
    <property type="match status" value="1"/>
</dbReference>
<sequence>MAQSLERGIDPAGARHGLFQVRASGDRERNVRGHELHHSPVGAVRYATKAAETTGTLERTPSRRTVQDARAVLRSALTNAMTEEMISKNVAALVKVRSARKKKRHPWSVEEARQFLEAASTTHDPLCAAYVLILVLGFRRGEVLGLTWDNVNLDAGEITVQMQLQRINRRLVHDETKTEASAATLPLPQICVAALQLRRKEQELAKQAAGDLWTDSDLVFTTRYGTPFEPCNFNRRFVDRSAKADVRRIRLHDTRHTCGSLLAALDVHPRVAMQILRHSKIAVTMEVYTHVPSESTRQALRKLGKHLGKQDPM</sequence>